<reference evidence="1 2" key="1">
    <citation type="submission" date="2018-06" db="EMBL/GenBank/DDBJ databases">
        <title>Freshwater and sediment microbial communities from various areas in North America, analyzing microbe dynamics in response to fracking.</title>
        <authorList>
            <person name="Lamendella R."/>
        </authorList>
    </citation>
    <scope>NUCLEOTIDE SEQUENCE [LARGE SCALE GENOMIC DNA]</scope>
    <source>
        <strain evidence="1 2">3b_TX</strain>
    </source>
</reference>
<sequence>MDLRERINTSRMAPYQWLIVGIRTFINALEGYDVLVIAFASNQVTEEFSLSGTALGHLGAIVAPKAAGTKLDGGWSPPRRSMCS</sequence>
<organism evidence="1 2">
    <name type="scientific">Brevibacterium celere</name>
    <dbReference type="NCBI Taxonomy" id="225845"/>
    <lineage>
        <taxon>Bacteria</taxon>
        <taxon>Bacillati</taxon>
        <taxon>Actinomycetota</taxon>
        <taxon>Actinomycetes</taxon>
        <taxon>Micrococcales</taxon>
        <taxon>Brevibacteriaceae</taxon>
        <taxon>Brevibacterium</taxon>
    </lineage>
</organism>
<proteinExistence type="predicted"/>
<evidence type="ECO:0000313" key="2">
    <source>
        <dbReference type="Proteomes" id="UP000253509"/>
    </source>
</evidence>
<dbReference type="RefSeq" id="WP_181778721.1">
    <property type="nucleotide sequence ID" value="NZ_QNSB01000009.1"/>
</dbReference>
<evidence type="ECO:0008006" key="3">
    <source>
        <dbReference type="Google" id="ProtNLM"/>
    </source>
</evidence>
<dbReference type="Proteomes" id="UP000253509">
    <property type="component" value="Unassembled WGS sequence"/>
</dbReference>
<keyword evidence="2" id="KW-1185">Reference proteome</keyword>
<gene>
    <name evidence="1" type="ORF">DFO65_1093</name>
</gene>
<dbReference type="AlphaFoldDB" id="A0A366IFS1"/>
<evidence type="ECO:0000313" key="1">
    <source>
        <dbReference type="EMBL" id="RBP70232.1"/>
    </source>
</evidence>
<comment type="caution">
    <text evidence="1">The sequence shown here is derived from an EMBL/GenBank/DDBJ whole genome shotgun (WGS) entry which is preliminary data.</text>
</comment>
<dbReference type="InterPro" id="IPR036259">
    <property type="entry name" value="MFS_trans_sf"/>
</dbReference>
<dbReference type="EMBL" id="QNSB01000009">
    <property type="protein sequence ID" value="RBP70232.1"/>
    <property type="molecule type" value="Genomic_DNA"/>
</dbReference>
<accession>A0A366IFS1</accession>
<name>A0A366IFS1_9MICO</name>
<protein>
    <recommendedName>
        <fullName evidence="3">Sugar transport protein</fullName>
    </recommendedName>
</protein>
<dbReference type="SUPFAM" id="SSF103473">
    <property type="entry name" value="MFS general substrate transporter"/>
    <property type="match status" value="1"/>
</dbReference>